<keyword evidence="1" id="KW-1133">Transmembrane helix</keyword>
<evidence type="ECO:0000256" key="1">
    <source>
        <dbReference type="SAM" id="Phobius"/>
    </source>
</evidence>
<dbReference type="EMBL" id="DSZY01000013">
    <property type="protein sequence ID" value="HGU40068.1"/>
    <property type="molecule type" value="Genomic_DNA"/>
</dbReference>
<proteinExistence type="predicted"/>
<organism evidence="2">
    <name type="scientific">Fervidobacterium thailandense</name>
    <dbReference type="NCBI Taxonomy" id="1008305"/>
    <lineage>
        <taxon>Bacteria</taxon>
        <taxon>Thermotogati</taxon>
        <taxon>Thermotogota</taxon>
        <taxon>Thermotogae</taxon>
        <taxon>Thermotogales</taxon>
        <taxon>Fervidobacteriaceae</taxon>
        <taxon>Fervidobacterium</taxon>
    </lineage>
</organism>
<name>A0A7C4GEZ5_9BACT</name>
<feature type="transmembrane region" description="Helical" evidence="1">
    <location>
        <begin position="152"/>
        <end position="172"/>
    </location>
</feature>
<reference evidence="2" key="1">
    <citation type="journal article" date="2020" name="mSystems">
        <title>Genome- and Community-Level Interaction Insights into Carbon Utilization and Element Cycling Functions of Hydrothermarchaeota in Hydrothermal Sediment.</title>
        <authorList>
            <person name="Zhou Z."/>
            <person name="Liu Y."/>
            <person name="Xu W."/>
            <person name="Pan J."/>
            <person name="Luo Z.H."/>
            <person name="Li M."/>
        </authorList>
    </citation>
    <scope>NUCLEOTIDE SEQUENCE [LARGE SCALE GENOMIC DNA]</scope>
    <source>
        <strain evidence="2">SpSt-609</strain>
    </source>
</reference>
<feature type="transmembrane region" description="Helical" evidence="1">
    <location>
        <begin position="72"/>
        <end position="92"/>
    </location>
</feature>
<dbReference type="AlphaFoldDB" id="A0A7C4GEZ5"/>
<evidence type="ECO:0000313" key="2">
    <source>
        <dbReference type="EMBL" id="HGU40068.1"/>
    </source>
</evidence>
<comment type="caution">
    <text evidence="2">The sequence shown here is derived from an EMBL/GenBank/DDBJ whole genome shotgun (WGS) entry which is preliminary data.</text>
</comment>
<sequence>MEKLNKRQKIQRIKRVVSSALLSAFSVVILVLGYYSSAEWTAIFVVSLLLWIAYEIGGTPLCFMATVVTNALALLFIPNLAFSITLVFISAYTPVRALLNKLRNSLAWMLKYLYFNIAFLSWFWLNTYVLGLEDFLHFVQNYLSRSGVLPKVVLIVMMLALEVTFSIYELFFQRFEKILKRRLADFKDKFLT</sequence>
<keyword evidence="1" id="KW-0812">Transmembrane</keyword>
<protein>
    <submittedName>
        <fullName evidence="2">Uncharacterized protein</fullName>
    </submittedName>
</protein>
<feature type="transmembrane region" description="Helical" evidence="1">
    <location>
        <begin position="21"/>
        <end position="52"/>
    </location>
</feature>
<keyword evidence="1" id="KW-0472">Membrane</keyword>
<feature type="transmembrane region" description="Helical" evidence="1">
    <location>
        <begin position="113"/>
        <end position="132"/>
    </location>
</feature>
<gene>
    <name evidence="2" type="ORF">ENT77_02595</name>
</gene>
<accession>A0A7C4GEZ5</accession>